<evidence type="ECO:0000313" key="2">
    <source>
        <dbReference type="Proteomes" id="UP000004459"/>
    </source>
</evidence>
<name>G9YRD5_FLAPL</name>
<proteinExistence type="predicted"/>
<evidence type="ECO:0000313" key="1">
    <source>
        <dbReference type="EMBL" id="EHM49718.1"/>
    </source>
</evidence>
<accession>G9YRD5</accession>
<organism evidence="1 2">
    <name type="scientific">Flavonifractor plautii ATCC 29863</name>
    <dbReference type="NCBI Taxonomy" id="411475"/>
    <lineage>
        <taxon>Bacteria</taxon>
        <taxon>Bacillati</taxon>
        <taxon>Bacillota</taxon>
        <taxon>Clostridia</taxon>
        <taxon>Eubacteriales</taxon>
        <taxon>Oscillospiraceae</taxon>
        <taxon>Flavonifractor</taxon>
    </lineage>
</organism>
<gene>
    <name evidence="1" type="ORF">HMPREF0372_02080</name>
</gene>
<dbReference type="HOGENOM" id="CLU_3097551_0_0_9"/>
<sequence length="51" mass="5716">MLAGFLIENIPPFLIAFPYERRFLGHPNGNKLETKIQGGGEKKCAKSTRIL</sequence>
<comment type="caution">
    <text evidence="1">The sequence shown here is derived from an EMBL/GenBank/DDBJ whole genome shotgun (WGS) entry which is preliminary data.</text>
</comment>
<dbReference type="AlphaFoldDB" id="G9YRD5"/>
<dbReference type="Proteomes" id="UP000004459">
    <property type="component" value="Unassembled WGS sequence"/>
</dbReference>
<protein>
    <submittedName>
        <fullName evidence="1">Uncharacterized protein</fullName>
    </submittedName>
</protein>
<dbReference type="EMBL" id="AGCK01000164">
    <property type="protein sequence ID" value="EHM49718.1"/>
    <property type="molecule type" value="Genomic_DNA"/>
</dbReference>
<reference evidence="1 2" key="1">
    <citation type="submission" date="2011-08" db="EMBL/GenBank/DDBJ databases">
        <authorList>
            <person name="Weinstock G."/>
            <person name="Sodergren E."/>
            <person name="Clifton S."/>
            <person name="Fulton L."/>
            <person name="Fulton B."/>
            <person name="Courtney L."/>
            <person name="Fronick C."/>
            <person name="Harrison M."/>
            <person name="Strong C."/>
            <person name="Farmer C."/>
            <person name="Delahaunty K."/>
            <person name="Markovic C."/>
            <person name="Hall O."/>
            <person name="Minx P."/>
            <person name="Tomlinson C."/>
            <person name="Mitreva M."/>
            <person name="Hou S."/>
            <person name="Chen J."/>
            <person name="Wollam A."/>
            <person name="Pepin K.H."/>
            <person name="Johnson M."/>
            <person name="Bhonagiri V."/>
            <person name="Zhang X."/>
            <person name="Suruliraj S."/>
            <person name="Warren W."/>
            <person name="Chinwalla A."/>
            <person name="Mardis E.R."/>
            <person name="Wilson R.K."/>
        </authorList>
    </citation>
    <scope>NUCLEOTIDE SEQUENCE [LARGE SCALE GENOMIC DNA]</scope>
    <source>
        <strain evidence="1 2">ATCC 29863</strain>
    </source>
</reference>